<dbReference type="SUPFAM" id="SSF57903">
    <property type="entry name" value="FYVE/PHD zinc finger"/>
    <property type="match status" value="1"/>
</dbReference>
<dbReference type="EMBL" id="JAUJYN010000004">
    <property type="protein sequence ID" value="KAK1272894.1"/>
    <property type="molecule type" value="Genomic_DNA"/>
</dbReference>
<dbReference type="Gene3D" id="1.10.245.10">
    <property type="entry name" value="SWIB/MDM2 domain"/>
    <property type="match status" value="1"/>
</dbReference>
<dbReference type="InterPro" id="IPR035445">
    <property type="entry name" value="GYF-like_dom_sf"/>
</dbReference>
<dbReference type="InterPro" id="IPR013083">
    <property type="entry name" value="Znf_RING/FYVE/PHD"/>
</dbReference>
<feature type="region of interest" description="Disordered" evidence="6">
    <location>
        <begin position="437"/>
        <end position="506"/>
    </location>
</feature>
<dbReference type="GO" id="GO:0008270">
    <property type="term" value="F:zinc ion binding"/>
    <property type="evidence" value="ECO:0007669"/>
    <property type="project" value="UniProtKB-KW"/>
</dbReference>
<dbReference type="InterPro" id="IPR019835">
    <property type="entry name" value="SWIB_domain"/>
</dbReference>
<accession>A0AAV9B880</accession>
<reference evidence="12" key="2">
    <citation type="submission" date="2023-06" db="EMBL/GenBank/DDBJ databases">
        <authorList>
            <person name="Ma L."/>
            <person name="Liu K.-W."/>
            <person name="Li Z."/>
            <person name="Hsiao Y.-Y."/>
            <person name="Qi Y."/>
            <person name="Fu T."/>
            <person name="Tang G."/>
            <person name="Zhang D."/>
            <person name="Sun W.-H."/>
            <person name="Liu D.-K."/>
            <person name="Li Y."/>
            <person name="Chen G.-Z."/>
            <person name="Liu X.-D."/>
            <person name="Liao X.-Y."/>
            <person name="Jiang Y.-T."/>
            <person name="Yu X."/>
            <person name="Hao Y."/>
            <person name="Huang J."/>
            <person name="Zhao X.-W."/>
            <person name="Ke S."/>
            <person name="Chen Y.-Y."/>
            <person name="Wu W.-L."/>
            <person name="Hsu J.-L."/>
            <person name="Lin Y.-F."/>
            <person name="Huang M.-D."/>
            <person name="Li C.-Y."/>
            <person name="Huang L."/>
            <person name="Wang Z.-W."/>
            <person name="Zhao X."/>
            <person name="Zhong W.-Y."/>
            <person name="Peng D.-H."/>
            <person name="Ahmad S."/>
            <person name="Lan S."/>
            <person name="Zhang J.-S."/>
            <person name="Tsai W.-C."/>
            <person name="Van De Peer Y."/>
            <person name="Liu Z.-J."/>
        </authorList>
    </citation>
    <scope>NUCLEOTIDE SEQUENCE</scope>
    <source>
        <strain evidence="12">SCP</strain>
        <tissue evidence="12">Leaves</tissue>
    </source>
</reference>
<evidence type="ECO:0000256" key="5">
    <source>
        <dbReference type="PROSITE-ProRule" id="PRU00723"/>
    </source>
</evidence>
<name>A0AAV9B880_ACOGR</name>
<dbReference type="CDD" id="cd00072">
    <property type="entry name" value="GYF"/>
    <property type="match status" value="1"/>
</dbReference>
<dbReference type="Pfam" id="PF25980">
    <property type="entry name" value="NERD_plant"/>
    <property type="match status" value="1"/>
</dbReference>
<feature type="region of interest" description="Disordered" evidence="6">
    <location>
        <begin position="1250"/>
        <end position="1269"/>
    </location>
</feature>
<feature type="domain" description="PHD-type" evidence="7">
    <location>
        <begin position="291"/>
        <end position="357"/>
    </location>
</feature>
<feature type="compositionally biased region" description="Polar residues" evidence="6">
    <location>
        <begin position="1148"/>
        <end position="1161"/>
    </location>
</feature>
<feature type="compositionally biased region" description="Acidic residues" evidence="6">
    <location>
        <begin position="82"/>
        <end position="93"/>
    </location>
</feature>
<dbReference type="CDD" id="cd15568">
    <property type="entry name" value="PHD5_NSD"/>
    <property type="match status" value="1"/>
</dbReference>
<feature type="region of interest" description="Disordered" evidence="6">
    <location>
        <begin position="1325"/>
        <end position="1391"/>
    </location>
</feature>
<dbReference type="InterPro" id="IPR019787">
    <property type="entry name" value="Znf_PHD-finger"/>
</dbReference>
<keyword evidence="1 5" id="KW-0479">Metal-binding</keyword>
<evidence type="ECO:0000259" key="9">
    <source>
        <dbReference type="PROSITE" id="PS50829"/>
    </source>
</evidence>
<dbReference type="SUPFAM" id="SSF47592">
    <property type="entry name" value="SWIB/MDM2 domain"/>
    <property type="match status" value="1"/>
</dbReference>
<dbReference type="InterPro" id="IPR058668">
    <property type="entry name" value="NERD_dom"/>
</dbReference>
<feature type="zinc finger region" description="C3H1-type" evidence="5">
    <location>
        <begin position="1591"/>
        <end position="1616"/>
    </location>
</feature>
<feature type="domain" description="DM2" evidence="11">
    <location>
        <begin position="504"/>
        <end position="587"/>
    </location>
</feature>
<evidence type="ECO:0000256" key="6">
    <source>
        <dbReference type="SAM" id="MobiDB-lite"/>
    </source>
</evidence>
<dbReference type="SMART" id="SM00249">
    <property type="entry name" value="PHD"/>
    <property type="match status" value="1"/>
</dbReference>
<feature type="region of interest" description="Disordered" evidence="6">
    <location>
        <begin position="823"/>
        <end position="949"/>
    </location>
</feature>
<dbReference type="FunFam" id="1.10.245.10:FF:000003">
    <property type="entry name" value="Zinc finger CCCH domain-containing protein 19"/>
    <property type="match status" value="1"/>
</dbReference>
<dbReference type="SUPFAM" id="SSF55277">
    <property type="entry name" value="GYF domain"/>
    <property type="match status" value="1"/>
</dbReference>
<feature type="region of interest" description="Disordered" evidence="6">
    <location>
        <begin position="1062"/>
        <end position="1090"/>
    </location>
</feature>
<feature type="domain" description="C3H1-type" evidence="8">
    <location>
        <begin position="1591"/>
        <end position="1616"/>
    </location>
</feature>
<feature type="compositionally biased region" description="Basic residues" evidence="6">
    <location>
        <begin position="476"/>
        <end position="487"/>
    </location>
</feature>
<evidence type="ECO:0000259" key="10">
    <source>
        <dbReference type="PROSITE" id="PS51360"/>
    </source>
</evidence>
<dbReference type="CDD" id="cd10567">
    <property type="entry name" value="SWIB-MDM2_like"/>
    <property type="match status" value="1"/>
</dbReference>
<dbReference type="PANTHER" id="PTHR46695:SF5">
    <property type="entry name" value="RNA POLYMERASE-ASSOCIATED PROTEIN RTF1 HOMOLOG"/>
    <property type="match status" value="1"/>
</dbReference>
<gene>
    <name evidence="12" type="ORF">QJS04_geneDACA013236</name>
</gene>
<dbReference type="Gene3D" id="3.30.40.10">
    <property type="entry name" value="Zinc/RING finger domain, C3HC4 (zinc finger)"/>
    <property type="match status" value="1"/>
</dbReference>
<feature type="region of interest" description="Disordered" evidence="6">
    <location>
        <begin position="1104"/>
        <end position="1242"/>
    </location>
</feature>
<dbReference type="SUPFAM" id="SSF159042">
    <property type="entry name" value="Plus3-like"/>
    <property type="match status" value="1"/>
</dbReference>
<protein>
    <submittedName>
        <fullName evidence="12">Zinc finger CCCH domain-containing protein 19</fullName>
    </submittedName>
</protein>
<evidence type="ECO:0000256" key="2">
    <source>
        <dbReference type="ARBA" id="ARBA00022771"/>
    </source>
</evidence>
<feature type="region of interest" description="Disordered" evidence="6">
    <location>
        <begin position="1536"/>
        <end position="1595"/>
    </location>
</feature>
<feature type="compositionally biased region" description="Polar residues" evidence="6">
    <location>
        <begin position="1331"/>
        <end position="1358"/>
    </location>
</feature>
<dbReference type="PROSITE" id="PS50103">
    <property type="entry name" value="ZF_C3H1"/>
    <property type="match status" value="1"/>
</dbReference>
<evidence type="ECO:0000256" key="3">
    <source>
        <dbReference type="ARBA" id="ARBA00022833"/>
    </source>
</evidence>
<evidence type="ECO:0000259" key="7">
    <source>
        <dbReference type="PROSITE" id="PS50016"/>
    </source>
</evidence>
<feature type="compositionally biased region" description="Basic residues" evidence="6">
    <location>
        <begin position="259"/>
        <end position="272"/>
    </location>
</feature>
<dbReference type="SMART" id="SM00444">
    <property type="entry name" value="GYF"/>
    <property type="match status" value="1"/>
</dbReference>
<evidence type="ECO:0000256" key="1">
    <source>
        <dbReference type="ARBA" id="ARBA00022723"/>
    </source>
</evidence>
<dbReference type="InterPro" id="IPR036855">
    <property type="entry name" value="Znf_CCCH_sf"/>
</dbReference>
<dbReference type="PROSITE" id="PS51360">
    <property type="entry name" value="PLUS3"/>
    <property type="match status" value="1"/>
</dbReference>
<evidence type="ECO:0000256" key="4">
    <source>
        <dbReference type="ARBA" id="ARBA00023125"/>
    </source>
</evidence>
<feature type="domain" description="GYF" evidence="9">
    <location>
        <begin position="969"/>
        <end position="1023"/>
    </location>
</feature>
<feature type="compositionally biased region" description="Polar residues" evidence="6">
    <location>
        <begin position="1064"/>
        <end position="1090"/>
    </location>
</feature>
<dbReference type="Pfam" id="PF02213">
    <property type="entry name" value="GYF"/>
    <property type="match status" value="1"/>
</dbReference>
<dbReference type="InterPro" id="IPR036885">
    <property type="entry name" value="SWIB_MDM2_dom_sf"/>
</dbReference>
<reference evidence="12" key="1">
    <citation type="journal article" date="2023" name="Nat. Commun.">
        <title>Diploid and tetraploid genomes of Acorus and the evolution of monocots.</title>
        <authorList>
            <person name="Ma L."/>
            <person name="Liu K.W."/>
            <person name="Li Z."/>
            <person name="Hsiao Y.Y."/>
            <person name="Qi Y."/>
            <person name="Fu T."/>
            <person name="Tang G.D."/>
            <person name="Zhang D."/>
            <person name="Sun W.H."/>
            <person name="Liu D.K."/>
            <person name="Li Y."/>
            <person name="Chen G.Z."/>
            <person name="Liu X.D."/>
            <person name="Liao X.Y."/>
            <person name="Jiang Y.T."/>
            <person name="Yu X."/>
            <person name="Hao Y."/>
            <person name="Huang J."/>
            <person name="Zhao X.W."/>
            <person name="Ke S."/>
            <person name="Chen Y.Y."/>
            <person name="Wu W.L."/>
            <person name="Hsu J.L."/>
            <person name="Lin Y.F."/>
            <person name="Huang M.D."/>
            <person name="Li C.Y."/>
            <person name="Huang L."/>
            <person name="Wang Z.W."/>
            <person name="Zhao X."/>
            <person name="Zhong W.Y."/>
            <person name="Peng D.H."/>
            <person name="Ahmad S."/>
            <person name="Lan S."/>
            <person name="Zhang J.S."/>
            <person name="Tsai W.C."/>
            <person name="Van de Peer Y."/>
            <person name="Liu Z.J."/>
        </authorList>
    </citation>
    <scope>NUCLEOTIDE SEQUENCE</scope>
    <source>
        <strain evidence="12">SCP</strain>
    </source>
</reference>
<evidence type="ECO:0000313" key="13">
    <source>
        <dbReference type="Proteomes" id="UP001179952"/>
    </source>
</evidence>
<feature type="compositionally biased region" description="Polar residues" evidence="6">
    <location>
        <begin position="1536"/>
        <end position="1570"/>
    </location>
</feature>
<dbReference type="InterPro" id="IPR003169">
    <property type="entry name" value="GYF"/>
</dbReference>
<dbReference type="InterPro" id="IPR011011">
    <property type="entry name" value="Znf_FYVE_PHD"/>
</dbReference>
<dbReference type="GO" id="GO:0003677">
    <property type="term" value="F:DNA binding"/>
    <property type="evidence" value="ECO:0007669"/>
    <property type="project" value="UniProtKB-KW"/>
</dbReference>
<dbReference type="PROSITE" id="PS50016">
    <property type="entry name" value="ZF_PHD_2"/>
    <property type="match status" value="1"/>
</dbReference>
<feature type="compositionally biased region" description="Basic and acidic residues" evidence="6">
    <location>
        <begin position="823"/>
        <end position="846"/>
    </location>
</feature>
<dbReference type="FunFam" id="3.90.70.200:FF:000002">
    <property type="entry name" value="Zinc finger CCCH domain-containing protein 19"/>
    <property type="match status" value="1"/>
</dbReference>
<keyword evidence="13" id="KW-1185">Reference proteome</keyword>
<dbReference type="PROSITE" id="PS51925">
    <property type="entry name" value="SWIB_MDM2"/>
    <property type="match status" value="1"/>
</dbReference>
<dbReference type="InterPro" id="IPR004343">
    <property type="entry name" value="Plus-3_dom"/>
</dbReference>
<dbReference type="FunFam" id="3.30.40.10:FF:000303">
    <property type="entry name" value="Zinc finger CCCH domain-containing protein 19"/>
    <property type="match status" value="1"/>
</dbReference>
<feature type="compositionally biased region" description="Basic and acidic residues" evidence="6">
    <location>
        <begin position="925"/>
        <end position="937"/>
    </location>
</feature>
<dbReference type="InterPro" id="IPR000571">
    <property type="entry name" value="Znf_CCCH"/>
</dbReference>
<dbReference type="PROSITE" id="PS50829">
    <property type="entry name" value="GYF"/>
    <property type="match status" value="1"/>
</dbReference>
<sequence>MAEEGASDVHDPLPIDEVAHDASPSPPPPTETPTVAETEPETLDDSQLLVNPVEAAEASEDTHDTSPPSPPPTATPTTVAEAEPESDIGIDDVNDSRLLTDAVEAGEDTQDILLSLPPLTVAASVAETEPGSLIDGTVGSKAESLIGIDNMDDSQFLTVTEAEMESESLIGITSVEAARAAEDTHDLMPSPPPPMETAMGTEMENESLIGVDDVDDSQLLANAVEVPGAAEDGGEEVEEVAVEVLEEGTESENAEVAKGRKGSGGKKKRGRPTKAQMQPSLPLKKKKREEEEVCFICFDGGNLVVCDRRNCPKVYHPSCVNRDEAFFRSKGRWNCGWHICSICEKTAHFMCYTCTYSLCKGCIKESGFSCVRGNKGLCETCMRTVMLIETNEPPKEGTAGVDFNDKNSWEYLFKDYWLDLKGKLCLNLEEVTGARNPFKGSAVSNEESSDENYEAKNDLGSSSDNSLKNIGGNDSRRKKVKRKPKSSTKREGSVKAVSDDGTSAPEDTGWASKELLDFVGHMKNGDKSVLSQFDVQALLLEYIKRNNLRDPRRKSQIICDAMLENLFGKARVGHFEMLKLLESHFLIKETSQVSTDDAQGDTEDTDALQMGAEENSDTADKSSSERRRKGRKKIDEKESQTNIDDYAAIDTHNINLIYLRRNLVEELLDDVDEFQSKVVGTFVRIRISGSAHKQDMYRLVQVVGTGKAAEKYKTGKRSTDITLEILNLNKMEVVTIDTISNQDFTEEECKRLRQSIKCGLISRLTVGEVQEKARALQAVRVNDWLETEKLRLGHLRDRASEKGRRKEHRECVEKLQLLCTPEERSRRLNEIPDVHSDPNMDPNHESADEDEDTDDKKRESYMKSRGTVYPRKSREFLSPGKGELATNDGRNGARRSAAATWDSTAHTPSRHVLEKGDPSSFASDQTKDLSWNERADTNRPNSLTSVKSGVSPVVPKFASAPALNVNENDKIWHYLDPSGKIQGPFSMTQLRKWNTTGFFPADHKIWRNSEKQEDAILLSDALVGRFEKVPSQWPAENSFQQTPRVTLVPGSREISREVDWRVNNHPSPNVKMQNDASWKSNGNNEGVHSTTVNERWANQSLGYAASKNDISPKDSSGRSHDYGSRSLDLYSGRSNRHPVRDDSGGNSGRSNVEQNRGNALGSNRPVGPVSGSYGYEKLSSPGSSGQSPRQNWRPQLGNDSLKDWTTSGKIEALKISPGGQGTDPGWRNDLPSPSTPTPRPKRVDWVVGSSLDGQSSISPAVPENDRPRSLPHEAVISDVSRSGAAWSVPHELIVAEKQPLLSSSGIANPGEKFIRVDAHFPAEASGLVGQGPNSSSIPAEASDVNSHNTSQRSVSNITVPDPISIANWASPPDAKSSECSLPSPTPITKLPSGDFSPVSATVNRPNNQSIPTGVPHVEPATQSNTGLPVGGVGIPNTSWGPNTAWGMGPQQGANGNLIIPGHGNTNIGLGMAAQGAPPNAVWGTVPLANTNQNPVWGTVMQGNPNAGWAGAINMGNPNSVVAAQGNTNSNVGWATTQGNPNTWDASAGNSQMWRPQQKQGEHGSNVNETGHGSRPSWNNRSSGGGSSRPSARGQGICKFHESGHCKKGASCNYLHN</sequence>
<organism evidence="12 13">
    <name type="scientific">Acorus gramineus</name>
    <name type="common">Dwarf sweet flag</name>
    <dbReference type="NCBI Taxonomy" id="55184"/>
    <lineage>
        <taxon>Eukaryota</taxon>
        <taxon>Viridiplantae</taxon>
        <taxon>Streptophyta</taxon>
        <taxon>Embryophyta</taxon>
        <taxon>Tracheophyta</taxon>
        <taxon>Spermatophyta</taxon>
        <taxon>Magnoliopsida</taxon>
        <taxon>Liliopsida</taxon>
        <taxon>Acoraceae</taxon>
        <taxon>Acorus</taxon>
    </lineage>
</organism>
<dbReference type="Proteomes" id="UP001179952">
    <property type="component" value="Unassembled WGS sequence"/>
</dbReference>
<evidence type="ECO:0000259" key="11">
    <source>
        <dbReference type="PROSITE" id="PS51925"/>
    </source>
</evidence>
<feature type="domain" description="Plus3" evidence="10">
    <location>
        <begin position="648"/>
        <end position="781"/>
    </location>
</feature>
<feature type="compositionally biased region" description="Low complexity" evidence="6">
    <location>
        <begin position="1179"/>
        <end position="1190"/>
    </location>
</feature>
<feature type="region of interest" description="Disordered" evidence="6">
    <location>
        <begin position="1"/>
        <end position="94"/>
    </location>
</feature>
<keyword evidence="3 5" id="KW-0862">Zinc</keyword>
<dbReference type="InterPro" id="IPR003121">
    <property type="entry name" value="SWIB_MDM2_domain"/>
</dbReference>
<dbReference type="PANTHER" id="PTHR46695">
    <property type="entry name" value="ZINC FINGER CCCH DOMAIN-CONTAINING PROTEIN 44-RELATED"/>
    <property type="match status" value="1"/>
</dbReference>
<feature type="compositionally biased region" description="Basic and acidic residues" evidence="6">
    <location>
        <begin position="7"/>
        <end position="20"/>
    </location>
</feature>
<feature type="region of interest" description="Disordered" evidence="6">
    <location>
        <begin position="247"/>
        <end position="284"/>
    </location>
</feature>
<dbReference type="Gene3D" id="3.30.1490.40">
    <property type="match status" value="1"/>
</dbReference>
<dbReference type="InterPro" id="IPR001965">
    <property type="entry name" value="Znf_PHD"/>
</dbReference>
<feature type="region of interest" description="Disordered" evidence="6">
    <location>
        <begin position="592"/>
        <end position="637"/>
    </location>
</feature>
<dbReference type="Pfam" id="PF03126">
    <property type="entry name" value="Plus-3"/>
    <property type="match status" value="1"/>
</dbReference>
<evidence type="ECO:0000259" key="8">
    <source>
        <dbReference type="PROSITE" id="PS50103"/>
    </source>
</evidence>
<dbReference type="Gene3D" id="3.90.70.200">
    <property type="entry name" value="Plus-3 domain"/>
    <property type="match status" value="1"/>
</dbReference>
<dbReference type="Pfam" id="PF02201">
    <property type="entry name" value="SWIB"/>
    <property type="match status" value="1"/>
</dbReference>
<keyword evidence="4" id="KW-0238">DNA-binding</keyword>
<feature type="compositionally biased region" description="Polar residues" evidence="6">
    <location>
        <begin position="459"/>
        <end position="468"/>
    </location>
</feature>
<keyword evidence="2 5" id="KW-0863">Zinc-finger</keyword>
<evidence type="ECO:0000313" key="12">
    <source>
        <dbReference type="EMBL" id="KAK1272894.1"/>
    </source>
</evidence>
<proteinExistence type="predicted"/>
<feature type="compositionally biased region" description="Low complexity" evidence="6">
    <location>
        <begin position="1572"/>
        <end position="1595"/>
    </location>
</feature>
<comment type="caution">
    <text evidence="12">The sequence shown here is derived from an EMBL/GenBank/DDBJ whole genome shotgun (WGS) entry which is preliminary data.</text>
</comment>
<dbReference type="SMART" id="SM00719">
    <property type="entry name" value="Plus3"/>
    <property type="match status" value="1"/>
</dbReference>
<dbReference type="SMART" id="SM00151">
    <property type="entry name" value="SWIB"/>
    <property type="match status" value="1"/>
</dbReference>
<feature type="compositionally biased region" description="Basic and acidic residues" evidence="6">
    <location>
        <begin position="1110"/>
        <end position="1123"/>
    </location>
</feature>
<dbReference type="SUPFAM" id="SSF90229">
    <property type="entry name" value="CCCH zinc finger"/>
    <property type="match status" value="1"/>
</dbReference>
<dbReference type="InterPro" id="IPR036128">
    <property type="entry name" value="Plus3-like_sf"/>
</dbReference>